<reference evidence="1 2" key="2">
    <citation type="journal article" date="2017" name="Front. Plant Sci.">
        <title>Gene Classification and Mining of Molecular Markers Useful in Red Clover (Trifolium pratense) Breeding.</title>
        <authorList>
            <person name="Istvanek J."/>
            <person name="Dluhosova J."/>
            <person name="Dluhos P."/>
            <person name="Patkova L."/>
            <person name="Nedelnik J."/>
            <person name="Repkova J."/>
        </authorList>
    </citation>
    <scope>NUCLEOTIDE SEQUENCE [LARGE SCALE GENOMIC DNA]</scope>
    <source>
        <strain evidence="2">cv. Tatra</strain>
        <tissue evidence="1">Young leaves</tissue>
    </source>
</reference>
<sequence length="74" mass="7992">EGRLGESEQANLLRDNDASGEVVESVVIQEVDVIEDRNNGSELLPSDDVVEGLVGQVGLIENVDQSGLDEKGRW</sequence>
<feature type="non-terminal residue" evidence="1">
    <location>
        <position position="1"/>
    </location>
</feature>
<dbReference type="Proteomes" id="UP000236291">
    <property type="component" value="Unassembled WGS sequence"/>
</dbReference>
<feature type="non-terminal residue" evidence="1">
    <location>
        <position position="74"/>
    </location>
</feature>
<comment type="caution">
    <text evidence="1">The sequence shown here is derived from an EMBL/GenBank/DDBJ whole genome shotgun (WGS) entry which is preliminary data.</text>
</comment>
<dbReference type="EMBL" id="ASHM01230740">
    <property type="protein sequence ID" value="PNX68587.1"/>
    <property type="molecule type" value="Genomic_DNA"/>
</dbReference>
<evidence type="ECO:0000313" key="2">
    <source>
        <dbReference type="Proteomes" id="UP000236291"/>
    </source>
</evidence>
<name>A0A2K3KQL9_TRIPR</name>
<protein>
    <submittedName>
        <fullName evidence="1">Uncharacterized protein</fullName>
    </submittedName>
</protein>
<proteinExistence type="predicted"/>
<organism evidence="1 2">
    <name type="scientific">Trifolium pratense</name>
    <name type="common">Red clover</name>
    <dbReference type="NCBI Taxonomy" id="57577"/>
    <lineage>
        <taxon>Eukaryota</taxon>
        <taxon>Viridiplantae</taxon>
        <taxon>Streptophyta</taxon>
        <taxon>Embryophyta</taxon>
        <taxon>Tracheophyta</taxon>
        <taxon>Spermatophyta</taxon>
        <taxon>Magnoliopsida</taxon>
        <taxon>eudicotyledons</taxon>
        <taxon>Gunneridae</taxon>
        <taxon>Pentapetalae</taxon>
        <taxon>rosids</taxon>
        <taxon>fabids</taxon>
        <taxon>Fabales</taxon>
        <taxon>Fabaceae</taxon>
        <taxon>Papilionoideae</taxon>
        <taxon>50 kb inversion clade</taxon>
        <taxon>NPAAA clade</taxon>
        <taxon>Hologalegina</taxon>
        <taxon>IRL clade</taxon>
        <taxon>Trifolieae</taxon>
        <taxon>Trifolium</taxon>
    </lineage>
</organism>
<accession>A0A2K3KQL9</accession>
<gene>
    <name evidence="1" type="ORF">L195_g064045</name>
</gene>
<dbReference type="AlphaFoldDB" id="A0A2K3KQL9"/>
<reference evidence="1 2" key="1">
    <citation type="journal article" date="2014" name="Am. J. Bot.">
        <title>Genome assembly and annotation for red clover (Trifolium pratense; Fabaceae).</title>
        <authorList>
            <person name="Istvanek J."/>
            <person name="Jaros M."/>
            <person name="Krenek A."/>
            <person name="Repkova J."/>
        </authorList>
    </citation>
    <scope>NUCLEOTIDE SEQUENCE [LARGE SCALE GENOMIC DNA]</scope>
    <source>
        <strain evidence="2">cv. Tatra</strain>
        <tissue evidence="1">Young leaves</tissue>
    </source>
</reference>
<evidence type="ECO:0000313" key="1">
    <source>
        <dbReference type="EMBL" id="PNX68587.1"/>
    </source>
</evidence>